<dbReference type="AlphaFoldDB" id="A0A4Y4B7F3"/>
<proteinExistence type="predicted"/>
<accession>A0A4Y4B7F3</accession>
<dbReference type="EMBL" id="BJNQ01000018">
    <property type="protein sequence ID" value="GEC76316.1"/>
    <property type="molecule type" value="Genomic_DNA"/>
</dbReference>
<organism evidence="1 2">
    <name type="scientific">Microbacterium maritypicum</name>
    <name type="common">Microbacterium liquefaciens</name>
    <dbReference type="NCBI Taxonomy" id="33918"/>
    <lineage>
        <taxon>Bacteria</taxon>
        <taxon>Bacillati</taxon>
        <taxon>Actinomycetota</taxon>
        <taxon>Actinomycetes</taxon>
        <taxon>Micrococcales</taxon>
        <taxon>Microbacteriaceae</taxon>
        <taxon>Microbacterium</taxon>
    </lineage>
</organism>
<evidence type="ECO:0000313" key="2">
    <source>
        <dbReference type="Proteomes" id="UP000317410"/>
    </source>
</evidence>
<dbReference type="Gene3D" id="3.40.50.720">
    <property type="entry name" value="NAD(P)-binding Rossmann-like Domain"/>
    <property type="match status" value="1"/>
</dbReference>
<dbReference type="RefSeq" id="WP_141387252.1">
    <property type="nucleotide sequence ID" value="NZ_BJNQ01000018.1"/>
</dbReference>
<comment type="caution">
    <text evidence="1">The sequence shown here is derived from an EMBL/GenBank/DDBJ whole genome shotgun (WGS) entry which is preliminary data.</text>
</comment>
<dbReference type="Proteomes" id="UP000317410">
    <property type="component" value="Unassembled WGS sequence"/>
</dbReference>
<protein>
    <submittedName>
        <fullName evidence="1">Uncharacterized protein</fullName>
    </submittedName>
</protein>
<name>A0A4Y4B7F3_MICMQ</name>
<gene>
    <name evidence="1" type="ORF">MLI01_24610</name>
</gene>
<reference evidence="1 2" key="1">
    <citation type="submission" date="2019-06" db="EMBL/GenBank/DDBJ databases">
        <title>Whole genome shotgun sequence of Microbacterium liquefaciens NBRC 15037.</title>
        <authorList>
            <person name="Hosoyama A."/>
            <person name="Uohara A."/>
            <person name="Ohji S."/>
            <person name="Ichikawa N."/>
        </authorList>
    </citation>
    <scope>NUCLEOTIDE SEQUENCE [LARGE SCALE GENOMIC DNA]</scope>
    <source>
        <strain evidence="1 2">NBRC 15037</strain>
    </source>
</reference>
<evidence type="ECO:0000313" key="1">
    <source>
        <dbReference type="EMBL" id="GEC76316.1"/>
    </source>
</evidence>
<sequence>MTSEPRILPLPGSGAHLVVGADGRPRVRLRTGRFALVDAPPAELFGALESDAESDAAVTLDRVTREVQEREAADALRRWPVERRAVCLIGTGPFVDELERMLAGWGAQVTVVDTASEPVDDAALVIAYAEGAHDRRRWAALDLLPQRGIAWLRVHREGESILIDPLAIDASDPTSSQVATRRLAASSAPASSEAWQHAGPPAAVPVDDATRVLALARTLHVILAWAQGGAELDRLRTSLWKLVPATGAVSEHTVLPFPAAPRRVLR</sequence>